<keyword evidence="3" id="KW-1133">Transmembrane helix</keyword>
<evidence type="ECO:0000313" key="5">
    <source>
        <dbReference type="Proteomes" id="UP000616608"/>
    </source>
</evidence>
<dbReference type="EMBL" id="BMJT01000003">
    <property type="protein sequence ID" value="GGG17994.1"/>
    <property type="molecule type" value="Genomic_DNA"/>
</dbReference>
<feature type="transmembrane region" description="Helical" evidence="3">
    <location>
        <begin position="98"/>
        <end position="120"/>
    </location>
</feature>
<feature type="transmembrane region" description="Helical" evidence="3">
    <location>
        <begin position="12"/>
        <end position="31"/>
    </location>
</feature>
<accession>A0A917G1D6</accession>
<dbReference type="InterPro" id="IPR016785">
    <property type="entry name" value="ComGD"/>
</dbReference>
<reference evidence="4" key="2">
    <citation type="submission" date="2020-09" db="EMBL/GenBank/DDBJ databases">
        <authorList>
            <person name="Sun Q."/>
            <person name="Zhou Y."/>
        </authorList>
    </citation>
    <scope>NUCLEOTIDE SEQUENCE</scope>
    <source>
        <strain evidence="4">CGMCC 1.15760</strain>
    </source>
</reference>
<dbReference type="PIRSF" id="PIRSF021292">
    <property type="entry name" value="Competence_ComGD"/>
    <property type="match status" value="1"/>
</dbReference>
<evidence type="ECO:0000256" key="3">
    <source>
        <dbReference type="SAM" id="Phobius"/>
    </source>
</evidence>
<dbReference type="SUPFAM" id="SSF54523">
    <property type="entry name" value="Pili subunits"/>
    <property type="match status" value="1"/>
</dbReference>
<organism evidence="4 5">
    <name type="scientific">Lysinibacillus alkalisoli</name>
    <dbReference type="NCBI Taxonomy" id="1911548"/>
    <lineage>
        <taxon>Bacteria</taxon>
        <taxon>Bacillati</taxon>
        <taxon>Bacillota</taxon>
        <taxon>Bacilli</taxon>
        <taxon>Bacillales</taxon>
        <taxon>Bacillaceae</taxon>
        <taxon>Lysinibacillus</taxon>
    </lineage>
</organism>
<dbReference type="GO" id="GO:0030420">
    <property type="term" value="P:establishment of competence for transformation"/>
    <property type="evidence" value="ECO:0007669"/>
    <property type="project" value="UniProtKB-KW"/>
</dbReference>
<keyword evidence="5" id="KW-1185">Reference proteome</keyword>
<comment type="subcellular location">
    <subcellularLocation>
        <location evidence="1">Cell surface</location>
    </subcellularLocation>
</comment>
<dbReference type="AlphaFoldDB" id="A0A917G1D6"/>
<dbReference type="NCBIfam" id="NF040982">
    <property type="entry name" value="ComGD"/>
    <property type="match status" value="1"/>
</dbReference>
<dbReference type="NCBIfam" id="TIGR02532">
    <property type="entry name" value="IV_pilin_GFxxxE"/>
    <property type="match status" value="1"/>
</dbReference>
<proteinExistence type="predicted"/>
<keyword evidence="2" id="KW-0178">Competence</keyword>
<dbReference type="RefSeq" id="WP_188613982.1">
    <property type="nucleotide sequence ID" value="NZ_BMJT01000003.1"/>
</dbReference>
<dbReference type="Proteomes" id="UP000616608">
    <property type="component" value="Unassembled WGS sequence"/>
</dbReference>
<evidence type="ECO:0000256" key="2">
    <source>
        <dbReference type="ARBA" id="ARBA00023287"/>
    </source>
</evidence>
<keyword evidence="3" id="KW-0812">Transmembrane</keyword>
<sequence>MNKQHGFTLLETLLVLLIVGVITFFSIRIIAHTQQKDEMEQFFQNLKADVALTQSYAMATGVPTHLLLRTTEQTYKVYQIGKTIKEVPYPPSVKLKNIGALVIITYLSNGSISQFSTYYFSRERMSDYRMTTNLGKGRVRFSEM</sequence>
<protein>
    <recommendedName>
        <fullName evidence="6">Type II secretion system protein</fullName>
    </recommendedName>
</protein>
<reference evidence="4" key="1">
    <citation type="journal article" date="2014" name="Int. J. Syst. Evol. Microbiol.">
        <title>Complete genome sequence of Corynebacterium casei LMG S-19264T (=DSM 44701T), isolated from a smear-ripened cheese.</title>
        <authorList>
            <consortium name="US DOE Joint Genome Institute (JGI-PGF)"/>
            <person name="Walter F."/>
            <person name="Albersmeier A."/>
            <person name="Kalinowski J."/>
            <person name="Ruckert C."/>
        </authorList>
    </citation>
    <scope>NUCLEOTIDE SEQUENCE</scope>
    <source>
        <strain evidence="4">CGMCC 1.15760</strain>
    </source>
</reference>
<gene>
    <name evidence="4" type="ORF">GCM10007425_10540</name>
</gene>
<dbReference type="GO" id="GO:0009986">
    <property type="term" value="C:cell surface"/>
    <property type="evidence" value="ECO:0007669"/>
    <property type="project" value="UniProtKB-SubCell"/>
</dbReference>
<name>A0A917G1D6_9BACI</name>
<evidence type="ECO:0000256" key="1">
    <source>
        <dbReference type="ARBA" id="ARBA00004241"/>
    </source>
</evidence>
<evidence type="ECO:0008006" key="6">
    <source>
        <dbReference type="Google" id="ProtNLM"/>
    </source>
</evidence>
<dbReference type="InterPro" id="IPR045584">
    <property type="entry name" value="Pilin-like"/>
</dbReference>
<keyword evidence="3" id="KW-0472">Membrane</keyword>
<evidence type="ECO:0000313" key="4">
    <source>
        <dbReference type="EMBL" id="GGG17994.1"/>
    </source>
</evidence>
<dbReference type="Pfam" id="PF07963">
    <property type="entry name" value="N_methyl"/>
    <property type="match status" value="1"/>
</dbReference>
<comment type="caution">
    <text evidence="4">The sequence shown here is derived from an EMBL/GenBank/DDBJ whole genome shotgun (WGS) entry which is preliminary data.</text>
</comment>
<dbReference type="InterPro" id="IPR012902">
    <property type="entry name" value="N_methyl_site"/>
</dbReference>